<name>A0A0D6MNK5_9PROT</name>
<evidence type="ECO:0000256" key="5">
    <source>
        <dbReference type="ARBA" id="ARBA00024029"/>
    </source>
</evidence>
<keyword evidence="6" id="KW-0732">Signal</keyword>
<evidence type="ECO:0000256" key="2">
    <source>
        <dbReference type="ARBA" id="ARBA00022723"/>
    </source>
</evidence>
<dbReference type="PANTHER" id="PTHR35005:SF1">
    <property type="entry name" value="2-AMINO-5-FORMYLAMINO-6-RIBOSYLAMINOPYRIMIDIN-4(3H)-ONE 5'-MONOPHOSPHATE DEFORMYLASE"/>
    <property type="match status" value="1"/>
</dbReference>
<dbReference type="Pfam" id="PF02633">
    <property type="entry name" value="Creatininase"/>
    <property type="match status" value="1"/>
</dbReference>
<dbReference type="SUPFAM" id="SSF102215">
    <property type="entry name" value="Creatininase"/>
    <property type="match status" value="1"/>
</dbReference>
<keyword evidence="8" id="KW-1185">Reference proteome</keyword>
<keyword evidence="2" id="KW-0479">Metal-binding</keyword>
<feature type="signal peptide" evidence="6">
    <location>
        <begin position="1"/>
        <end position="20"/>
    </location>
</feature>
<dbReference type="AlphaFoldDB" id="A0A0D6MNK5"/>
<dbReference type="Proteomes" id="UP000032679">
    <property type="component" value="Unassembled WGS sequence"/>
</dbReference>
<comment type="similarity">
    <text evidence="5">Belongs to the creatininase superfamily.</text>
</comment>
<dbReference type="InterPro" id="IPR024087">
    <property type="entry name" value="Creatininase-like_sf"/>
</dbReference>
<dbReference type="GO" id="GO:0046872">
    <property type="term" value="F:metal ion binding"/>
    <property type="evidence" value="ECO:0007669"/>
    <property type="project" value="UniProtKB-KW"/>
</dbReference>
<accession>A0A0D6MNK5</accession>
<keyword evidence="3" id="KW-0378">Hydrolase</keyword>
<dbReference type="PANTHER" id="PTHR35005">
    <property type="entry name" value="3-DEHYDRO-SCYLLO-INOSOSE HYDROLASE"/>
    <property type="match status" value="1"/>
</dbReference>
<evidence type="ECO:0000256" key="1">
    <source>
        <dbReference type="ARBA" id="ARBA00001947"/>
    </source>
</evidence>
<protein>
    <submittedName>
        <fullName evidence="7">Creatininase</fullName>
    </submittedName>
</protein>
<evidence type="ECO:0000313" key="7">
    <source>
        <dbReference type="EMBL" id="GAN54863.1"/>
    </source>
</evidence>
<comment type="cofactor">
    <cofactor evidence="1">
        <name>Zn(2+)</name>
        <dbReference type="ChEBI" id="CHEBI:29105"/>
    </cofactor>
</comment>
<comment type="caution">
    <text evidence="7">The sequence shown here is derived from an EMBL/GenBank/DDBJ whole genome shotgun (WGS) entry which is preliminary data.</text>
</comment>
<organism evidence="7 8">
    <name type="scientific">Tanticharoenia sakaeratensis NBRC 103193</name>
    <dbReference type="NCBI Taxonomy" id="1231623"/>
    <lineage>
        <taxon>Bacteria</taxon>
        <taxon>Pseudomonadati</taxon>
        <taxon>Pseudomonadota</taxon>
        <taxon>Alphaproteobacteria</taxon>
        <taxon>Acetobacterales</taxon>
        <taxon>Acetobacteraceae</taxon>
        <taxon>Tanticharoenia</taxon>
    </lineage>
</organism>
<evidence type="ECO:0000256" key="4">
    <source>
        <dbReference type="ARBA" id="ARBA00022833"/>
    </source>
</evidence>
<evidence type="ECO:0000256" key="3">
    <source>
        <dbReference type="ARBA" id="ARBA00022801"/>
    </source>
</evidence>
<dbReference type="OrthoDB" id="9801445at2"/>
<dbReference type="Gene3D" id="3.40.50.10310">
    <property type="entry name" value="Creatininase"/>
    <property type="match status" value="1"/>
</dbReference>
<feature type="chain" id="PRO_5002308219" evidence="6">
    <location>
        <begin position="21"/>
        <end position="264"/>
    </location>
</feature>
<gene>
    <name evidence="7" type="ORF">Tasa_031_081</name>
</gene>
<dbReference type="EMBL" id="BALE01000031">
    <property type="protein sequence ID" value="GAN54863.1"/>
    <property type="molecule type" value="Genomic_DNA"/>
</dbReference>
<dbReference type="STRING" id="1231623.Tasa_031_081"/>
<reference evidence="7 8" key="1">
    <citation type="submission" date="2012-10" db="EMBL/GenBank/DDBJ databases">
        <title>Genome sequencing of Tanticharoenia sakaeratensis NBRC 103193.</title>
        <authorList>
            <person name="Azuma Y."/>
            <person name="Hadano H."/>
            <person name="Hirakawa H."/>
            <person name="Matsushita K."/>
        </authorList>
    </citation>
    <scope>NUCLEOTIDE SEQUENCE [LARGE SCALE GENOMIC DNA]</scope>
    <source>
        <strain evidence="7 8">NBRC 103193</strain>
    </source>
</reference>
<proteinExistence type="inferred from homology"/>
<evidence type="ECO:0000256" key="6">
    <source>
        <dbReference type="SAM" id="SignalP"/>
    </source>
</evidence>
<evidence type="ECO:0000313" key="8">
    <source>
        <dbReference type="Proteomes" id="UP000032679"/>
    </source>
</evidence>
<keyword evidence="4" id="KW-0862">Zinc</keyword>
<sequence length="264" mass="27722">MTRRALLLLSLMLAVGTAQAEPDVRFADFTWTEIAGAVSHGTDTIIIPVGGTEQSGPYLAVGKHDFRAEIQADRIAQALGHAMVAPVIAYVPEGGTSPRTSHMRFPGTISIPPDAFRGLVTGAAESFHVQGFRTVVFLADHGGYIRQLEAATDALNRAWRGTGARALYVAPYYDVVYGAFADRVRGMGLGADIGTHADLIDTALTMALKPDAVRSRELASAPLPGPRDGVYGGDPRAATARIGTIGADMQVNAAVAAIRAARGN</sequence>
<dbReference type="InterPro" id="IPR003785">
    <property type="entry name" value="Creatininase/forma_Hydrolase"/>
</dbReference>
<dbReference type="RefSeq" id="WP_048849521.1">
    <property type="nucleotide sequence ID" value="NZ_BALE01000031.1"/>
</dbReference>
<dbReference type="GO" id="GO:0009231">
    <property type="term" value="P:riboflavin biosynthetic process"/>
    <property type="evidence" value="ECO:0007669"/>
    <property type="project" value="TreeGrafter"/>
</dbReference>
<dbReference type="GO" id="GO:0016811">
    <property type="term" value="F:hydrolase activity, acting on carbon-nitrogen (but not peptide) bonds, in linear amides"/>
    <property type="evidence" value="ECO:0007669"/>
    <property type="project" value="TreeGrafter"/>
</dbReference>